<name>A0A7U7I8U9_9GAMM</name>
<dbReference type="SUPFAM" id="SSF56112">
    <property type="entry name" value="Protein kinase-like (PK-like)"/>
    <property type="match status" value="1"/>
</dbReference>
<reference evidence="1 2" key="1">
    <citation type="submission" date="2020-08" db="EMBL/GenBank/DDBJ databases">
        <authorList>
            <person name="Criscuolo A."/>
        </authorList>
    </citation>
    <scope>NUCLEOTIDE SEQUENCE [LARGE SCALE GENOMIC DNA]</scope>
    <source>
        <strain evidence="1">CIP111764</strain>
    </source>
</reference>
<organism evidence="1 2">
    <name type="scientific">Zestomonas carbonaria</name>
    <dbReference type="NCBI Taxonomy" id="2762745"/>
    <lineage>
        <taxon>Bacteria</taxon>
        <taxon>Pseudomonadati</taxon>
        <taxon>Pseudomonadota</taxon>
        <taxon>Gammaproteobacteria</taxon>
        <taxon>Pseudomonadales</taxon>
        <taxon>Pseudomonadaceae</taxon>
        <taxon>Zestomonas</taxon>
    </lineage>
</organism>
<dbReference type="Proteomes" id="UP000583387">
    <property type="component" value="Unassembled WGS sequence"/>
</dbReference>
<gene>
    <name evidence="1" type="ORF">PSEWESI4_01317</name>
</gene>
<dbReference type="EMBL" id="CAJFCI010000029">
    <property type="protein sequence ID" value="CAD5107046.1"/>
    <property type="molecule type" value="Genomic_DNA"/>
</dbReference>
<dbReference type="RefSeq" id="WP_187670401.1">
    <property type="nucleotide sequence ID" value="NZ_CAJFCI010000029.1"/>
</dbReference>
<keyword evidence="2" id="KW-1185">Reference proteome</keyword>
<evidence type="ECO:0008006" key="3">
    <source>
        <dbReference type="Google" id="ProtNLM"/>
    </source>
</evidence>
<dbReference type="AlphaFoldDB" id="A0A7U7I8U9"/>
<sequence length="235" mass="27071">MTPLTYEQFMSLRENAELLEADHHGEKVLNLTDGSFLKLFRRKRLLSSSLYRPYAVRFARNADALKARYIPCPEIIDTYRINSIERTAVHYWPLPGETLRQCLPQQDSGTLSRTCRRLGAFIAQLHRQGVYFRSLHLGNIVLTDDSELGLIDIADMRCGARALNRNQRKRNFQHLFRYTRDIAMLQPEAIQFAAGYCSDLPPAQKAYFNEYLARLLQASPTIAEGIAEQCESEQR</sequence>
<evidence type="ECO:0000313" key="2">
    <source>
        <dbReference type="Proteomes" id="UP000583387"/>
    </source>
</evidence>
<evidence type="ECO:0000313" key="1">
    <source>
        <dbReference type="EMBL" id="CAD5107046.1"/>
    </source>
</evidence>
<protein>
    <recommendedName>
        <fullName evidence="3">Lipopolysaccharide kinase (Kdo/WaaP) family protein</fullName>
    </recommendedName>
</protein>
<dbReference type="Pfam" id="PF06293">
    <property type="entry name" value="Kdo"/>
    <property type="match status" value="1"/>
</dbReference>
<dbReference type="InterPro" id="IPR011009">
    <property type="entry name" value="Kinase-like_dom_sf"/>
</dbReference>
<accession>A0A7U7I8U9</accession>
<comment type="caution">
    <text evidence="1">The sequence shown here is derived from an EMBL/GenBank/DDBJ whole genome shotgun (WGS) entry which is preliminary data.</text>
</comment>
<dbReference type="Gene3D" id="1.10.510.10">
    <property type="entry name" value="Transferase(Phosphotransferase) domain 1"/>
    <property type="match status" value="1"/>
</dbReference>
<proteinExistence type="predicted"/>